<dbReference type="AlphaFoldDB" id="A0A382T7C9"/>
<proteinExistence type="predicted"/>
<feature type="transmembrane region" description="Helical" evidence="1">
    <location>
        <begin position="6"/>
        <end position="26"/>
    </location>
</feature>
<evidence type="ECO:0000313" key="2">
    <source>
        <dbReference type="EMBL" id="SVD17675.1"/>
    </source>
</evidence>
<accession>A0A382T7C9</accession>
<sequence>MANDMGIFILVSTGMLGTMVNHNYVFSLPLRIK</sequence>
<gene>
    <name evidence="2" type="ORF">METZ01_LOCUS370529</name>
</gene>
<reference evidence="2" key="1">
    <citation type="submission" date="2018-05" db="EMBL/GenBank/DDBJ databases">
        <authorList>
            <person name="Lanie J.A."/>
            <person name="Ng W.-L."/>
            <person name="Kazmierczak K.M."/>
            <person name="Andrzejewski T.M."/>
            <person name="Davidsen T.M."/>
            <person name="Wayne K.J."/>
            <person name="Tettelin H."/>
            <person name="Glass J.I."/>
            <person name="Rusch D."/>
            <person name="Podicherti R."/>
            <person name="Tsui H.-C.T."/>
            <person name="Winkler M.E."/>
        </authorList>
    </citation>
    <scope>NUCLEOTIDE SEQUENCE</scope>
</reference>
<protein>
    <submittedName>
        <fullName evidence="2">Uncharacterized protein</fullName>
    </submittedName>
</protein>
<organism evidence="2">
    <name type="scientific">marine metagenome</name>
    <dbReference type="NCBI Taxonomy" id="408172"/>
    <lineage>
        <taxon>unclassified sequences</taxon>
        <taxon>metagenomes</taxon>
        <taxon>ecological metagenomes</taxon>
    </lineage>
</organism>
<keyword evidence="1" id="KW-0812">Transmembrane</keyword>
<name>A0A382T7C9_9ZZZZ</name>
<keyword evidence="1" id="KW-1133">Transmembrane helix</keyword>
<dbReference type="EMBL" id="UINC01134250">
    <property type="protein sequence ID" value="SVD17675.1"/>
    <property type="molecule type" value="Genomic_DNA"/>
</dbReference>
<evidence type="ECO:0000256" key="1">
    <source>
        <dbReference type="SAM" id="Phobius"/>
    </source>
</evidence>
<keyword evidence="1" id="KW-0472">Membrane</keyword>